<dbReference type="AlphaFoldDB" id="A0A0F3NMG5"/>
<sequence>MVLCLLVYYKISNNASFISTKVQKEINISLIDKPVNE</sequence>
<proteinExistence type="predicted"/>
<organism evidence="1 2">
    <name type="scientific">Candidatus Neoehrlichia procyonis str. RAC413</name>
    <dbReference type="NCBI Taxonomy" id="1359163"/>
    <lineage>
        <taxon>Bacteria</taxon>
        <taxon>Pseudomonadati</taxon>
        <taxon>Pseudomonadota</taxon>
        <taxon>Alphaproteobacteria</taxon>
        <taxon>Rickettsiales</taxon>
        <taxon>Anaplasmataceae</taxon>
        <taxon>Candidatus Neoehrlichia</taxon>
    </lineage>
</organism>
<evidence type="ECO:0000313" key="1">
    <source>
        <dbReference type="EMBL" id="KJV69253.1"/>
    </source>
</evidence>
<dbReference type="STRING" id="1359163.NLO413_0635"/>
<name>A0A0F3NMG5_9RICK</name>
<comment type="caution">
    <text evidence="1">The sequence shown here is derived from an EMBL/GenBank/DDBJ whole genome shotgun (WGS) entry which is preliminary data.</text>
</comment>
<gene>
    <name evidence="1" type="ORF">NLO413_0635</name>
</gene>
<accession>A0A0F3NMG5</accession>
<reference evidence="1 2" key="1">
    <citation type="submission" date="2015-02" db="EMBL/GenBank/DDBJ databases">
        <title>Genome Sequencing of Rickettsiales.</title>
        <authorList>
            <person name="Daugherty S.C."/>
            <person name="Su Q."/>
            <person name="Abolude K."/>
            <person name="Beier-Sexton M."/>
            <person name="Carlyon J.A."/>
            <person name="Carter R."/>
            <person name="Day N.P."/>
            <person name="Dumler S.J."/>
            <person name="Dyachenko V."/>
            <person name="Godinez A."/>
            <person name="Kurtti T.J."/>
            <person name="Lichay M."/>
            <person name="Mullins K.E."/>
            <person name="Ott S."/>
            <person name="Pappas-Brown V."/>
            <person name="Paris D.H."/>
            <person name="Patel P."/>
            <person name="Richards A.L."/>
            <person name="Sadzewicz L."/>
            <person name="Sears K."/>
            <person name="Seidman D."/>
            <person name="Sengamalay N."/>
            <person name="Stenos J."/>
            <person name="Tallon L.J."/>
            <person name="Vincent G."/>
            <person name="Fraser C.M."/>
            <person name="Munderloh U."/>
            <person name="Dunning-Hotopp J.C."/>
        </authorList>
    </citation>
    <scope>NUCLEOTIDE SEQUENCE [LARGE SCALE GENOMIC DNA]</scope>
    <source>
        <strain evidence="1 2">RAC413</strain>
    </source>
</reference>
<keyword evidence="2" id="KW-1185">Reference proteome</keyword>
<dbReference type="Proteomes" id="UP000033562">
    <property type="component" value="Unassembled WGS sequence"/>
</dbReference>
<protein>
    <submittedName>
        <fullName evidence="1">Uncharacterized protein</fullName>
    </submittedName>
</protein>
<dbReference type="EMBL" id="LANX01000001">
    <property type="protein sequence ID" value="KJV69253.1"/>
    <property type="molecule type" value="Genomic_DNA"/>
</dbReference>
<evidence type="ECO:0000313" key="2">
    <source>
        <dbReference type="Proteomes" id="UP000033562"/>
    </source>
</evidence>